<evidence type="ECO:0000259" key="2">
    <source>
        <dbReference type="Pfam" id="PF03413"/>
    </source>
</evidence>
<dbReference type="EMBL" id="CP158375">
    <property type="protein sequence ID" value="XDO98002.1"/>
    <property type="molecule type" value="Genomic_DNA"/>
</dbReference>
<dbReference type="InterPro" id="IPR025711">
    <property type="entry name" value="PepSY"/>
</dbReference>
<accession>A0AB39KWN8</accession>
<evidence type="ECO:0000256" key="1">
    <source>
        <dbReference type="SAM" id="SignalP"/>
    </source>
</evidence>
<proteinExistence type="predicted"/>
<gene>
    <name evidence="3" type="ORF">ABOZ73_06170</name>
</gene>
<feature type="signal peptide" evidence="1">
    <location>
        <begin position="1"/>
        <end position="23"/>
    </location>
</feature>
<name>A0AB39KWN8_9CAUL</name>
<organism evidence="3">
    <name type="scientific">Caulobacter sp. 73W</name>
    <dbReference type="NCBI Taxonomy" id="3161137"/>
    <lineage>
        <taxon>Bacteria</taxon>
        <taxon>Pseudomonadati</taxon>
        <taxon>Pseudomonadota</taxon>
        <taxon>Alphaproteobacteria</taxon>
        <taxon>Caulobacterales</taxon>
        <taxon>Caulobacteraceae</taxon>
        <taxon>Caulobacter</taxon>
    </lineage>
</organism>
<dbReference type="RefSeq" id="WP_369061589.1">
    <property type="nucleotide sequence ID" value="NZ_CP158375.1"/>
</dbReference>
<dbReference type="AlphaFoldDB" id="A0AB39KWN8"/>
<protein>
    <submittedName>
        <fullName evidence="3">PepSY domain-containing protein</fullName>
    </submittedName>
</protein>
<dbReference type="Pfam" id="PF03413">
    <property type="entry name" value="PepSY"/>
    <property type="match status" value="1"/>
</dbReference>
<feature type="domain" description="PepSY" evidence="2">
    <location>
        <begin position="48"/>
        <end position="99"/>
    </location>
</feature>
<feature type="chain" id="PRO_5044218525" evidence="1">
    <location>
        <begin position="24"/>
        <end position="103"/>
    </location>
</feature>
<reference evidence="3" key="1">
    <citation type="submission" date="2024-06" db="EMBL/GenBank/DDBJ databases">
        <title>Caulobacter inopinatus, sp. nov.</title>
        <authorList>
            <person name="Donachie S.P."/>
        </authorList>
    </citation>
    <scope>NUCLEOTIDE SEQUENCE</scope>
    <source>
        <strain evidence="3">73W</strain>
    </source>
</reference>
<dbReference type="Gene3D" id="3.10.450.40">
    <property type="match status" value="1"/>
</dbReference>
<evidence type="ECO:0000313" key="3">
    <source>
        <dbReference type="EMBL" id="XDO98002.1"/>
    </source>
</evidence>
<keyword evidence="1" id="KW-0732">Signal</keyword>
<sequence length="103" mass="11428">MRVTRLPLLALLAALSLGSPALAGDADHQRARKAVAKGEALPLDVMLQRLAKVAPGEVIDIEFERERGRWVYEFKVLQPDGAIREVEMDAKTAQVLEIEIERP</sequence>